<proteinExistence type="inferred from homology"/>
<dbReference type="GO" id="GO:0003735">
    <property type="term" value="F:structural constituent of ribosome"/>
    <property type="evidence" value="ECO:0007669"/>
    <property type="project" value="TreeGrafter"/>
</dbReference>
<comment type="caution">
    <text evidence="7">The sequence shown here is derived from an EMBL/GenBank/DDBJ whole genome shotgun (WGS) entry which is preliminary data.</text>
</comment>
<accession>A0A1G1XTQ1</accession>
<dbReference type="Pfam" id="PF00575">
    <property type="entry name" value="S1"/>
    <property type="match status" value="4"/>
</dbReference>
<reference evidence="7 8" key="1">
    <citation type="journal article" date="2016" name="Nat. Commun.">
        <title>Thousands of microbial genomes shed light on interconnected biogeochemical processes in an aquifer system.</title>
        <authorList>
            <person name="Anantharaman K."/>
            <person name="Brown C.T."/>
            <person name="Hug L.A."/>
            <person name="Sharon I."/>
            <person name="Castelle C.J."/>
            <person name="Probst A.J."/>
            <person name="Thomas B.C."/>
            <person name="Singh A."/>
            <person name="Wilkins M.J."/>
            <person name="Karaoz U."/>
            <person name="Brodie E.L."/>
            <person name="Williams K.H."/>
            <person name="Hubbard S.S."/>
            <person name="Banfield J.F."/>
        </authorList>
    </citation>
    <scope>NUCLEOTIDE SEQUENCE [LARGE SCALE GENOMIC DNA]</scope>
</reference>
<dbReference type="InterPro" id="IPR003029">
    <property type="entry name" value="S1_domain"/>
</dbReference>
<keyword evidence="2" id="KW-0689">Ribosomal protein</keyword>
<dbReference type="GO" id="GO:0006412">
    <property type="term" value="P:translation"/>
    <property type="evidence" value="ECO:0007669"/>
    <property type="project" value="TreeGrafter"/>
</dbReference>
<dbReference type="SMART" id="SM00316">
    <property type="entry name" value="S1"/>
    <property type="match status" value="4"/>
</dbReference>
<evidence type="ECO:0000313" key="7">
    <source>
        <dbReference type="EMBL" id="OGY43342.1"/>
    </source>
</evidence>
<sequence length="402" mass="44680">MSEQVKIKEGGEQASQLKKILAEGDFVKIPKIGDLVKGKVIDISKSEIRLDIDGLTTGVVRGREFYDESNEYSDLKVGEEVEATVLELENENGEMELSFRFAGHQKAWDNLTNLRDKSEIIKIEITDANKGGLMIKLGKTAGFLPVSQLAPEHYPRVPGGDKNRILDRLKSYVGQKFEVKVLDIDEKEDKLIVSEKAAWEDKQKEVISSYKVCDTVEGKVTAVTDFGVFVEFGDNLEGLIHISELAWQRIDDPADFVKVGNIVKAEIINIEGSKIFLSTKKLKDDPWKDVDKKYKVGQIVKGTVLKINPFGLFVELDKDIHGLAHISELSTKPIEDSKEIAKPGDVLEFKILSIEPTNHRLGLSIKALQVKESAKPPVAKKETQASAKVAKSEPQANSEAQE</sequence>
<dbReference type="STRING" id="1797533.A2731_00565"/>
<comment type="similarity">
    <text evidence="1">Belongs to the bacterial ribosomal protein bS1 family.</text>
</comment>
<dbReference type="Gene3D" id="2.40.50.140">
    <property type="entry name" value="Nucleic acid-binding proteins"/>
    <property type="match status" value="4"/>
</dbReference>
<evidence type="ECO:0000256" key="3">
    <source>
        <dbReference type="ARBA" id="ARBA00023274"/>
    </source>
</evidence>
<gene>
    <name evidence="7" type="ORF">A2731_00565</name>
</gene>
<dbReference type="GO" id="GO:1990904">
    <property type="term" value="C:ribonucleoprotein complex"/>
    <property type="evidence" value="ECO:0007669"/>
    <property type="project" value="UniProtKB-KW"/>
</dbReference>
<dbReference type="GO" id="GO:0003729">
    <property type="term" value="F:mRNA binding"/>
    <property type="evidence" value="ECO:0007669"/>
    <property type="project" value="TreeGrafter"/>
</dbReference>
<dbReference type="EMBL" id="MHIC01000049">
    <property type="protein sequence ID" value="OGY43342.1"/>
    <property type="molecule type" value="Genomic_DNA"/>
</dbReference>
<evidence type="ECO:0000256" key="4">
    <source>
        <dbReference type="ARBA" id="ARBA00025604"/>
    </source>
</evidence>
<comment type="function">
    <text evidence="4">Binds mRNA; thus facilitating recognition of the initiation point. It is needed to translate mRNA with a short Shine-Dalgarno (SD) purine-rich sequence.</text>
</comment>
<dbReference type="PROSITE" id="PS50126">
    <property type="entry name" value="S1"/>
    <property type="match status" value="4"/>
</dbReference>
<feature type="region of interest" description="Disordered" evidence="5">
    <location>
        <begin position="374"/>
        <end position="402"/>
    </location>
</feature>
<evidence type="ECO:0000313" key="8">
    <source>
        <dbReference type="Proteomes" id="UP000176241"/>
    </source>
</evidence>
<dbReference type="PANTHER" id="PTHR10724">
    <property type="entry name" value="30S RIBOSOMAL PROTEIN S1"/>
    <property type="match status" value="1"/>
</dbReference>
<dbReference type="CDD" id="cd04465">
    <property type="entry name" value="S1_RPS1_repeat_ec2_hs2"/>
    <property type="match status" value="1"/>
</dbReference>
<dbReference type="FunFam" id="2.40.50.140:FF:000103">
    <property type="entry name" value="protein RRP5 homolog"/>
    <property type="match status" value="1"/>
</dbReference>
<feature type="domain" description="S1 motif" evidence="6">
    <location>
        <begin position="33"/>
        <end position="100"/>
    </location>
</feature>
<dbReference type="GO" id="GO:0005840">
    <property type="term" value="C:ribosome"/>
    <property type="evidence" value="ECO:0007669"/>
    <property type="project" value="UniProtKB-KW"/>
</dbReference>
<organism evidence="7 8">
    <name type="scientific">Candidatus Buchananbacteria bacterium RIFCSPHIGHO2_01_FULL_39_8</name>
    <dbReference type="NCBI Taxonomy" id="1797533"/>
    <lineage>
        <taxon>Bacteria</taxon>
        <taxon>Candidatus Buchananiibacteriota</taxon>
    </lineage>
</organism>
<dbReference type="InterPro" id="IPR050437">
    <property type="entry name" value="Ribos_protein_bS1-like"/>
</dbReference>
<name>A0A1G1XTQ1_9BACT</name>
<dbReference type="PRINTS" id="PR00681">
    <property type="entry name" value="RIBOSOMALS1"/>
</dbReference>
<evidence type="ECO:0000256" key="1">
    <source>
        <dbReference type="ARBA" id="ARBA00006767"/>
    </source>
</evidence>
<keyword evidence="3" id="KW-0687">Ribonucleoprotein</keyword>
<evidence type="ECO:0000256" key="5">
    <source>
        <dbReference type="SAM" id="MobiDB-lite"/>
    </source>
</evidence>
<dbReference type="Proteomes" id="UP000176241">
    <property type="component" value="Unassembled WGS sequence"/>
</dbReference>
<dbReference type="SUPFAM" id="SSF50249">
    <property type="entry name" value="Nucleic acid-binding proteins"/>
    <property type="match status" value="4"/>
</dbReference>
<evidence type="ECO:0000256" key="2">
    <source>
        <dbReference type="ARBA" id="ARBA00022980"/>
    </source>
</evidence>
<feature type="domain" description="S1 motif" evidence="6">
    <location>
        <begin position="297"/>
        <end position="366"/>
    </location>
</feature>
<feature type="domain" description="S1 motif" evidence="6">
    <location>
        <begin position="213"/>
        <end position="280"/>
    </location>
</feature>
<protein>
    <recommendedName>
        <fullName evidence="6">S1 motif domain-containing protein</fullName>
    </recommendedName>
</protein>
<dbReference type="PANTHER" id="PTHR10724:SF7">
    <property type="entry name" value="SMALL RIBOSOMAL SUBUNIT PROTEIN BS1C"/>
    <property type="match status" value="1"/>
</dbReference>
<dbReference type="InterPro" id="IPR012340">
    <property type="entry name" value="NA-bd_OB-fold"/>
</dbReference>
<dbReference type="AlphaFoldDB" id="A0A1G1XTQ1"/>
<evidence type="ECO:0000259" key="6">
    <source>
        <dbReference type="PROSITE" id="PS50126"/>
    </source>
</evidence>
<dbReference type="InterPro" id="IPR035104">
    <property type="entry name" value="Ribosomal_protein_S1-like"/>
</dbReference>
<feature type="domain" description="S1 motif" evidence="6">
    <location>
        <begin position="118"/>
        <end position="196"/>
    </location>
</feature>